<comment type="similarity">
    <text evidence="4 13">Belongs to the MoeA family.</text>
</comment>
<comment type="function">
    <text evidence="2 13">Catalyzes the insertion of molybdate into adenylated molybdopterin with the concomitant release of AMP.</text>
</comment>
<dbReference type="InterPro" id="IPR038987">
    <property type="entry name" value="MoeA-like"/>
</dbReference>
<keyword evidence="9 13" id="KW-0479">Metal-binding</keyword>
<keyword evidence="10 13" id="KW-0460">Magnesium</keyword>
<evidence type="ECO:0000256" key="13">
    <source>
        <dbReference type="RuleBase" id="RU365090"/>
    </source>
</evidence>
<sequence>MIGIELEQAVELLSNKINLIEDYEEVELEQALGRNLVEDFYAPIYQPPFNRSPLDGIAVRAQDTVGANTDHPKTFKIIETVFAGMASQKRLGMGQAVRIMTGAPLPEGSDAVIRQEEVVFKGEEAMVQKSVSPYSNYCYKGEDIQKGQLLIEKCTTLTAIHLGVLASMGCNKVRVRRQLRVGLMSTGDELIKPGLPLEEGKIYNANTTLLAARLKELGMIPLIIEAQQDDPDHVARKIKEMIPQLDILLTTGGVSVGQKDIMHEVILKLQATRLFWKVNMQPGTPILAMELGEQLILSLSGNPFAALATFECIARPVLGKMSGQSYVYPVKAEGVLKGAFNKVSKKRRMIRGLYEEGDVTIPYEHASGVLSSMIGCNCLIDIEADTPNILEGTKVKVIKL</sequence>
<dbReference type="RefSeq" id="WP_271012164.1">
    <property type="nucleotide sequence ID" value="NZ_JAQIFT010000040.1"/>
</dbReference>
<dbReference type="Gene3D" id="3.40.980.10">
    <property type="entry name" value="MoaB/Mog-like domain"/>
    <property type="match status" value="1"/>
</dbReference>
<comment type="caution">
    <text evidence="15">The sequence shown here is derived from an EMBL/GenBank/DDBJ whole genome shotgun (WGS) entry which is preliminary data.</text>
</comment>
<dbReference type="PANTHER" id="PTHR10192:SF5">
    <property type="entry name" value="GEPHYRIN"/>
    <property type="match status" value="1"/>
</dbReference>
<comment type="catalytic activity">
    <reaction evidence="12">
        <text>adenylyl-molybdopterin + molybdate = Mo-molybdopterin + AMP + H(+)</text>
        <dbReference type="Rhea" id="RHEA:35047"/>
        <dbReference type="ChEBI" id="CHEBI:15378"/>
        <dbReference type="ChEBI" id="CHEBI:36264"/>
        <dbReference type="ChEBI" id="CHEBI:62727"/>
        <dbReference type="ChEBI" id="CHEBI:71302"/>
        <dbReference type="ChEBI" id="CHEBI:456215"/>
        <dbReference type="EC" id="2.10.1.1"/>
    </reaction>
</comment>
<evidence type="ECO:0000256" key="1">
    <source>
        <dbReference type="ARBA" id="ARBA00001946"/>
    </source>
</evidence>
<proteinExistence type="inferred from homology"/>
<dbReference type="InterPro" id="IPR005110">
    <property type="entry name" value="MoeA_linker/N"/>
</dbReference>
<dbReference type="Gene3D" id="3.90.105.10">
    <property type="entry name" value="Molybdopterin biosynthesis moea protein, domain 2"/>
    <property type="match status" value="1"/>
</dbReference>
<feature type="domain" description="MoaB/Mog" evidence="14">
    <location>
        <begin position="182"/>
        <end position="320"/>
    </location>
</feature>
<keyword evidence="8 13" id="KW-0808">Transferase</keyword>
<dbReference type="GO" id="GO:0006777">
    <property type="term" value="P:Mo-molybdopterin cofactor biosynthetic process"/>
    <property type="evidence" value="ECO:0007669"/>
    <property type="project" value="UniProtKB-UniRule"/>
</dbReference>
<evidence type="ECO:0000313" key="15">
    <source>
        <dbReference type="EMBL" id="MDA3731844.1"/>
    </source>
</evidence>
<keyword evidence="16" id="KW-1185">Reference proteome</keyword>
<evidence type="ECO:0000256" key="3">
    <source>
        <dbReference type="ARBA" id="ARBA00005046"/>
    </source>
</evidence>
<dbReference type="InterPro" id="IPR036425">
    <property type="entry name" value="MoaB/Mog-like_dom_sf"/>
</dbReference>
<keyword evidence="11 13" id="KW-0501">Molybdenum cofactor biosynthesis</keyword>
<dbReference type="GO" id="GO:0046872">
    <property type="term" value="F:metal ion binding"/>
    <property type="evidence" value="ECO:0007669"/>
    <property type="project" value="UniProtKB-UniRule"/>
</dbReference>
<evidence type="ECO:0000256" key="5">
    <source>
        <dbReference type="ARBA" id="ARBA00013269"/>
    </source>
</evidence>
<dbReference type="SUPFAM" id="SSF53218">
    <property type="entry name" value="Molybdenum cofactor biosynthesis proteins"/>
    <property type="match status" value="1"/>
</dbReference>
<evidence type="ECO:0000256" key="10">
    <source>
        <dbReference type="ARBA" id="ARBA00022842"/>
    </source>
</evidence>
<dbReference type="FunFam" id="3.40.980.10:FF:000004">
    <property type="entry name" value="Molybdopterin molybdenumtransferase"/>
    <property type="match status" value="1"/>
</dbReference>
<dbReference type="EMBL" id="JAQIFT010000040">
    <property type="protein sequence ID" value="MDA3731844.1"/>
    <property type="molecule type" value="Genomic_DNA"/>
</dbReference>
<evidence type="ECO:0000256" key="6">
    <source>
        <dbReference type="ARBA" id="ARBA00021108"/>
    </source>
</evidence>
<dbReference type="Pfam" id="PF03454">
    <property type="entry name" value="MoeA_C"/>
    <property type="match status" value="1"/>
</dbReference>
<dbReference type="NCBIfam" id="TIGR00177">
    <property type="entry name" value="molyb_syn"/>
    <property type="match status" value="1"/>
</dbReference>
<dbReference type="SMART" id="SM00852">
    <property type="entry name" value="MoCF_biosynth"/>
    <property type="match status" value="1"/>
</dbReference>
<dbReference type="PANTHER" id="PTHR10192">
    <property type="entry name" value="MOLYBDOPTERIN BIOSYNTHESIS PROTEIN"/>
    <property type="match status" value="1"/>
</dbReference>
<protein>
    <recommendedName>
        <fullName evidence="6 13">Molybdopterin molybdenumtransferase</fullName>
        <ecNumber evidence="5 13">2.10.1.1</ecNumber>
    </recommendedName>
</protein>
<organism evidence="15 16">
    <name type="scientific">Holtiella tumoricola</name>
    <dbReference type="NCBI Taxonomy" id="3018743"/>
    <lineage>
        <taxon>Bacteria</taxon>
        <taxon>Bacillati</taxon>
        <taxon>Bacillota</taxon>
        <taxon>Clostridia</taxon>
        <taxon>Lachnospirales</taxon>
        <taxon>Cellulosilyticaceae</taxon>
        <taxon>Holtiella</taxon>
    </lineage>
</organism>
<evidence type="ECO:0000256" key="12">
    <source>
        <dbReference type="ARBA" id="ARBA00047317"/>
    </source>
</evidence>
<dbReference type="AlphaFoldDB" id="A0AA42DMQ9"/>
<dbReference type="GO" id="GO:0061599">
    <property type="term" value="F:molybdopterin molybdotransferase activity"/>
    <property type="evidence" value="ECO:0007669"/>
    <property type="project" value="UniProtKB-UniRule"/>
</dbReference>
<dbReference type="SUPFAM" id="SSF63882">
    <property type="entry name" value="MoeA N-terminal region -like"/>
    <property type="match status" value="1"/>
</dbReference>
<dbReference type="Gene3D" id="2.170.190.11">
    <property type="entry name" value="Molybdopterin biosynthesis moea protein, domain 3"/>
    <property type="match status" value="1"/>
</dbReference>
<evidence type="ECO:0000256" key="4">
    <source>
        <dbReference type="ARBA" id="ARBA00010763"/>
    </source>
</evidence>
<evidence type="ECO:0000259" key="14">
    <source>
        <dbReference type="SMART" id="SM00852"/>
    </source>
</evidence>
<dbReference type="InterPro" id="IPR036135">
    <property type="entry name" value="MoeA_linker/N_sf"/>
</dbReference>
<name>A0AA42DMQ9_9FIRM</name>
<evidence type="ECO:0000256" key="7">
    <source>
        <dbReference type="ARBA" id="ARBA00022505"/>
    </source>
</evidence>
<dbReference type="GO" id="GO:0005829">
    <property type="term" value="C:cytosol"/>
    <property type="evidence" value="ECO:0007669"/>
    <property type="project" value="TreeGrafter"/>
</dbReference>
<evidence type="ECO:0000256" key="8">
    <source>
        <dbReference type="ARBA" id="ARBA00022679"/>
    </source>
</evidence>
<evidence type="ECO:0000256" key="11">
    <source>
        <dbReference type="ARBA" id="ARBA00023150"/>
    </source>
</evidence>
<dbReference type="Pfam" id="PF00994">
    <property type="entry name" value="MoCF_biosynth"/>
    <property type="match status" value="1"/>
</dbReference>
<comment type="cofactor">
    <cofactor evidence="1 13">
        <name>Mg(2+)</name>
        <dbReference type="ChEBI" id="CHEBI:18420"/>
    </cofactor>
</comment>
<gene>
    <name evidence="15" type="ORF">PBV87_10175</name>
</gene>
<dbReference type="InterPro" id="IPR005111">
    <property type="entry name" value="MoeA_C_domain_IV"/>
</dbReference>
<dbReference type="InterPro" id="IPR001453">
    <property type="entry name" value="MoaB/Mog_dom"/>
</dbReference>
<dbReference type="CDD" id="cd00887">
    <property type="entry name" value="MoeA"/>
    <property type="match status" value="1"/>
</dbReference>
<comment type="pathway">
    <text evidence="3 13">Cofactor biosynthesis; molybdopterin biosynthesis.</text>
</comment>
<dbReference type="InterPro" id="IPR036688">
    <property type="entry name" value="MoeA_C_domain_IV_sf"/>
</dbReference>
<dbReference type="Pfam" id="PF03453">
    <property type="entry name" value="MoeA_N"/>
    <property type="match status" value="1"/>
</dbReference>
<dbReference type="Gene3D" id="2.40.340.10">
    <property type="entry name" value="MoeA, C-terminal, domain IV"/>
    <property type="match status" value="1"/>
</dbReference>
<reference evidence="15" key="1">
    <citation type="journal article" date="2023" name="Int. J. Syst. Evol. Microbiol.">
        <title>&lt;i&gt;Holtiella tumoricola&lt;/i&gt; gen. nov. sp. nov., isolated from a human clinical sample.</title>
        <authorList>
            <person name="Allen-Vercoe E."/>
            <person name="Daigneault M.C."/>
            <person name="Vancuren S.J."/>
            <person name="Cochrane K."/>
            <person name="O'Neal L.L."/>
            <person name="Sankaranarayanan K."/>
            <person name="Lawson P.A."/>
        </authorList>
    </citation>
    <scope>NUCLEOTIDE SEQUENCE</scope>
    <source>
        <strain evidence="15">CC70A</strain>
    </source>
</reference>
<dbReference type="SUPFAM" id="SSF63867">
    <property type="entry name" value="MoeA C-terminal domain-like"/>
    <property type="match status" value="1"/>
</dbReference>
<dbReference type="NCBIfam" id="NF045515">
    <property type="entry name" value="Glp_gephyrin"/>
    <property type="match status" value="1"/>
</dbReference>
<evidence type="ECO:0000256" key="9">
    <source>
        <dbReference type="ARBA" id="ARBA00022723"/>
    </source>
</evidence>
<evidence type="ECO:0000256" key="2">
    <source>
        <dbReference type="ARBA" id="ARBA00002901"/>
    </source>
</evidence>
<dbReference type="EC" id="2.10.1.1" evidence="5 13"/>
<accession>A0AA42DMQ9</accession>
<keyword evidence="7 13" id="KW-0500">Molybdenum</keyword>
<evidence type="ECO:0000313" key="16">
    <source>
        <dbReference type="Proteomes" id="UP001169242"/>
    </source>
</evidence>
<dbReference type="Proteomes" id="UP001169242">
    <property type="component" value="Unassembled WGS sequence"/>
</dbReference>